<sequence length="2164" mass="244561">GRVKEVKANYSKNLATPTPGFDCHVSDLFGSVSSTTRSSVAFEATKYYLYEHSDGSVDSEPCPRHVCPIAIVDVSYGKISTSSDSEKKSQDRTVFQFQPWIGQLKIESLVYDVGLQSTNGALFPTKLPKTVKIDHAIGVSELKRSLPREVFETCIVGEVCIGGRCFNLYDVVSSKAKQDLAQIAQELKEKNMALVIPLEDSGFLVLLHSSHLFSYEGLKSGLEKTKQSSELTRVIPALNYAETKMEKSTQDNHEASWTSLEKHLQDYHIHFQTDNTDREASLLPDQFNVPGGFTLISPKWTKEARTRLKSYFDEPCGFTIPVRRALELLDPGRKEDHDDVYRFISSPEDMSQTDNRMEVDTTGSDGHKEPSTESSRRHGKGGKEPVDKTFQVETKGDGTPNQTSSTPVVTSTVDGLIFGGEIPAKRKDDPKNMRKVEEDPESKRRKLNSIVEIMYDISKNALGEDGSECLRGEQQLPTKTGDLTKQPKSFVEVDQKVEKEKGPHNFEKSAPKRQHLVSSHIAEKLGRRKNVKEEKVNTERFYKNPSLSSDALSLLADLALGASNDKRLSNPEIKTGQEALDVVKASGSPESVLHALLRYPPSRFKLPPRSPSPESLLATGELILEISKEHSYSQSTSSSGVSGPSSPTGCVDSAFSTDGLYLTLKKDKTHQEEEGKTVSPKNVLPFIKSKLRKTRFLRHRRIIEKQGTIRVMRIWKEAYDFKFDSKFTNESIDKTITRALHGKWNFNIEDTFDDVHLIFHMWIGLFYSKSTSRLFQLENSTALSKERDNEKVPLDKDAIQNAVSSLNVELSPDEVVHMATEVLDLSARNGESLDLCSVSRQNQTRDSGSLPVGVVYKKYKMGQRQVGTGASPGERVDVLMKYRSAVNTPQDNQEPDRDSETEDENDTTTDCSYSQLLEANCAYNQLCKQASNLRIGVHLPKDVFVVYDKASSPVTTTDLKKSMAYKIIKPAEFSIPSQLMLGCPEVVDGESVDELIKEFNTSVKNQSPVLVNEENKQVSDEDSQDGCLMIVEDEYVASETPNQEKTVVAKDLKPLEDSSNVDDHNADLSHESSVIVISNTNLLEHVEEQSGISSNKQEQNETFVEKDQNERNVSLLKNSDTFAACEMRPESNQHFDAQDLNDSANMTKVLTESSSDTTFYEMNKICNATEEADQVNPVNTSPHMTESEEHKATEEEMGIANMEGITEDVATAETSKELTLCDNVEVKSLETKCSEADTENIAEMDALDSNSPRDKSSARFILSDEECEVQSEVQLQAPIEENFENVIFEDFYHDTCSDKSSCAVVQDESENMTLGDKSMVQREILETCQHESQPVRTGKSLQLCTSDSELDHKDTLDPENTKWDEMHPDKNEPHSLSLKSGAALLQKIHSVETITPQNLVKPPAMDLNSPCSTSPKGETLDFLEESEKVRKHELERKLYFPDNSVRVVQRFEMLPHLSPVSPHTTVSNIKPFSESKELFEETRNNASKLKRSDFTDEWGSVLTTNQETDRISMGGFENDYDYYYGDNEEDWNGYCHGSTSEWHDYEAEEQIDQFYACDSRVDDDLPTCSKFLKCEREFYFKNKKDKKDVVDEYCWGNDDYRSDNLSIPIRVTCTAESYPKKKSRKREFTHAFDQDEEWGDEESTKRLDNIPNAPSFETDNAIVHRPITVGSLAPTSRQRFDWGRYFRRVGTFKEEIDVHEKHDIFDVPPSSIVTILGREGSRVIFSNPPTAKRSCTENGSNKELERSFNRWQELQDEVDGTWSTLENEYLIFTDKMNTVLKESKSCVSGTSQSLSNPQQAPMALQFSSLSEVESFDELKKAPTSLAHFKIKVDLSDRKESLEKMQGAQEVFPGVSEITERCAVSYKSMMKDVCREKTRSQADKSNKRKCNQGNTGKPPRISCRIRKYVFESPQDSLKTTMRQASKTKYRFYVHVTSTDSFFEETKNLMEIEGHTPVVPDKFELENDQFPLLIIVRNEDVAEHICEVPKFLELKKSPNVHFAGIDRPDDVVNLTHQELFAKGGFIVCDDLALDTLSLDDMTKIVGILEELGKQGRWKWFLHYRDSRRLRESAKSSPEANKKQQFIEFCQRAGIVDLLPYHDCDLLSRDLPDYLFCLTRLQIQNASVRFPVFITDTPTEAFGTKGILTMNIYTFSRMLSNDKCSVS</sequence>
<feature type="compositionally biased region" description="Acidic residues" evidence="2">
    <location>
        <begin position="897"/>
        <end position="907"/>
    </location>
</feature>
<dbReference type="Proteomes" id="UP000316079">
    <property type="component" value="Unassembled WGS sequence"/>
</dbReference>
<evidence type="ECO:0000259" key="5">
    <source>
        <dbReference type="Pfam" id="PF24630"/>
    </source>
</evidence>
<proteinExistence type="inferred from homology"/>
<comment type="caution">
    <text evidence="6">The sequence shown here is derived from an EMBL/GenBank/DDBJ whole genome shotgun (WGS) entry which is preliminary data.</text>
</comment>
<dbReference type="EMBL" id="SRMA01026555">
    <property type="protein sequence ID" value="TRY82446.1"/>
    <property type="molecule type" value="Genomic_DNA"/>
</dbReference>
<feature type="region of interest" description="Disordered" evidence="2">
    <location>
        <begin position="1349"/>
        <end position="1375"/>
    </location>
</feature>
<feature type="region of interest" description="Disordered" evidence="2">
    <location>
        <begin position="885"/>
        <end position="909"/>
    </location>
</feature>
<dbReference type="STRING" id="623744.A0A553PXR5"/>
<dbReference type="InterPro" id="IPR022188">
    <property type="entry name" value="TASOR_DUF3715"/>
</dbReference>
<keyword evidence="7" id="KW-1185">Reference proteome</keyword>
<feature type="domain" description="TASOR PIN" evidence="5">
    <location>
        <begin position="2022"/>
        <end position="2157"/>
    </location>
</feature>
<evidence type="ECO:0000259" key="3">
    <source>
        <dbReference type="Pfam" id="PF12509"/>
    </source>
</evidence>
<dbReference type="InterPro" id="IPR056243">
    <property type="entry name" value="TASOR_ab_dom"/>
</dbReference>
<feature type="region of interest" description="Disordered" evidence="2">
    <location>
        <begin position="343"/>
        <end position="408"/>
    </location>
</feature>
<dbReference type="InterPro" id="IPR046432">
    <property type="entry name" value="TASOR"/>
</dbReference>
<feature type="non-terminal residue" evidence="6">
    <location>
        <position position="1"/>
    </location>
</feature>
<evidence type="ECO:0000313" key="7">
    <source>
        <dbReference type="Proteomes" id="UP000316079"/>
    </source>
</evidence>
<gene>
    <name evidence="6" type="ORF">DNTS_007889</name>
</gene>
<reference evidence="6 7" key="1">
    <citation type="journal article" date="2019" name="Sci. Data">
        <title>Hybrid genome assembly and annotation of Danionella translucida.</title>
        <authorList>
            <person name="Kadobianskyi M."/>
            <person name="Schulze L."/>
            <person name="Schuelke M."/>
            <person name="Judkewitz B."/>
        </authorList>
    </citation>
    <scope>NUCLEOTIDE SEQUENCE [LARGE SCALE GENOMIC DNA]</scope>
    <source>
        <strain evidence="6 7">Bolton</strain>
    </source>
</reference>
<protein>
    <submittedName>
        <fullName evidence="6">Uncharacterized protein</fullName>
    </submittedName>
</protein>
<feature type="domain" description="TASOR pseudo-PARP" evidence="3">
    <location>
        <begin position="1"/>
        <end position="68"/>
    </location>
</feature>
<feature type="region of interest" description="Disordered" evidence="2">
    <location>
        <begin position="1632"/>
        <end position="1653"/>
    </location>
</feature>
<evidence type="ECO:0000256" key="1">
    <source>
        <dbReference type="ARBA" id="ARBA00008058"/>
    </source>
</evidence>
<feature type="compositionally biased region" description="Basic and acidic residues" evidence="2">
    <location>
        <begin position="1349"/>
        <end position="1373"/>
    </location>
</feature>
<feature type="domain" description="TASOR alpha/beta" evidence="4">
    <location>
        <begin position="1925"/>
        <end position="2018"/>
    </location>
</feature>
<feature type="region of interest" description="Disordered" evidence="2">
    <location>
        <begin position="1876"/>
        <end position="1898"/>
    </location>
</feature>
<feature type="compositionally biased region" description="Basic and acidic residues" evidence="2">
    <location>
        <begin position="423"/>
        <end position="437"/>
    </location>
</feature>
<feature type="compositionally biased region" description="Basic and acidic residues" evidence="2">
    <location>
        <begin position="355"/>
        <end position="387"/>
    </location>
</feature>
<dbReference type="GO" id="GO:0005654">
    <property type="term" value="C:nucleoplasm"/>
    <property type="evidence" value="ECO:0007669"/>
    <property type="project" value="TreeGrafter"/>
</dbReference>
<accession>A0A553PXR5</accession>
<dbReference type="PANTHER" id="PTHR16207">
    <property type="entry name" value="SET DOMAIN-CONTAINING PROTEIN"/>
    <property type="match status" value="1"/>
</dbReference>
<evidence type="ECO:0000256" key="2">
    <source>
        <dbReference type="SAM" id="MobiDB-lite"/>
    </source>
</evidence>
<organism evidence="6 7">
    <name type="scientific">Danionella cerebrum</name>
    <dbReference type="NCBI Taxonomy" id="2873325"/>
    <lineage>
        <taxon>Eukaryota</taxon>
        <taxon>Metazoa</taxon>
        <taxon>Chordata</taxon>
        <taxon>Craniata</taxon>
        <taxon>Vertebrata</taxon>
        <taxon>Euteleostomi</taxon>
        <taxon>Actinopterygii</taxon>
        <taxon>Neopterygii</taxon>
        <taxon>Teleostei</taxon>
        <taxon>Ostariophysi</taxon>
        <taxon>Cypriniformes</taxon>
        <taxon>Danionidae</taxon>
        <taxon>Danioninae</taxon>
        <taxon>Danionella</taxon>
    </lineage>
</organism>
<feature type="region of interest" description="Disordered" evidence="2">
    <location>
        <begin position="421"/>
        <end position="443"/>
    </location>
</feature>
<dbReference type="Pfam" id="PF12509">
    <property type="entry name" value="DUF3715"/>
    <property type="match status" value="1"/>
</dbReference>
<evidence type="ECO:0000313" key="6">
    <source>
        <dbReference type="EMBL" id="TRY82446.1"/>
    </source>
</evidence>
<name>A0A553PXR5_9TELE</name>
<feature type="compositionally biased region" description="Polar residues" evidence="2">
    <location>
        <begin position="1090"/>
        <end position="1102"/>
    </location>
</feature>
<comment type="similarity">
    <text evidence="1">Belongs to the TASOR family.</text>
</comment>
<dbReference type="OrthoDB" id="5960959at2759"/>
<feature type="region of interest" description="Disordered" evidence="2">
    <location>
        <begin position="1089"/>
        <end position="1108"/>
    </location>
</feature>
<evidence type="ECO:0000259" key="4">
    <source>
        <dbReference type="Pfam" id="PF23314"/>
    </source>
</evidence>
<dbReference type="InterPro" id="IPR056242">
    <property type="entry name" value="PIN_TASOR"/>
</dbReference>
<dbReference type="GO" id="GO:0045814">
    <property type="term" value="P:negative regulation of gene expression, epigenetic"/>
    <property type="evidence" value="ECO:0007669"/>
    <property type="project" value="InterPro"/>
</dbReference>
<dbReference type="PANTHER" id="PTHR16207:SF10">
    <property type="entry name" value="PROTEIN TASOR 2"/>
    <property type="match status" value="1"/>
</dbReference>
<dbReference type="Pfam" id="PF24630">
    <property type="entry name" value="PIN_TASOR"/>
    <property type="match status" value="1"/>
</dbReference>
<dbReference type="Pfam" id="PF23314">
    <property type="entry name" value="TASOR_alpha-beta"/>
    <property type="match status" value="1"/>
</dbReference>